<gene>
    <name evidence="2" type="ORF">KY084_03675</name>
</gene>
<proteinExistence type="predicted"/>
<protein>
    <recommendedName>
        <fullName evidence="4">Protein TonB</fullName>
    </recommendedName>
</protein>
<evidence type="ECO:0000313" key="3">
    <source>
        <dbReference type="Proteomes" id="UP001197214"/>
    </source>
</evidence>
<sequence>MTGFSERWRARYGDRFAGLLLALLVELLLALLLLTLAKPTLFKQADSQQSLSVFDVPDSADQSEKADKSPTEQAKPSQQPQPRPQPETAQQPTPPPPDRPRPPPQPTKQTTPPWIELSQSEMASSDIRSKAPPAPTVSAAPSKPVYGPVAPPGTGIGANDTPQVGTAPNGEPLYAASWYREPYDDELRGFLSSASGPGWGLIACKTAPQYRVEDCQIIDEYPEGSGIARAVQAAAFQFKVRPPRVGGKQQIGAWVRIRIDYQQKLR</sequence>
<feature type="compositionally biased region" description="Pro residues" evidence="1">
    <location>
        <begin position="92"/>
        <end position="106"/>
    </location>
</feature>
<reference evidence="2 3" key="1">
    <citation type="submission" date="2021-07" db="EMBL/GenBank/DDBJ databases">
        <title>Stakelama flava sp. nov., a novel endophytic bacterium isolated from branch of Kandelia candel.</title>
        <authorList>
            <person name="Tuo L."/>
        </authorList>
    </citation>
    <scope>NUCLEOTIDE SEQUENCE [LARGE SCALE GENOMIC DNA]</scope>
    <source>
        <strain evidence="2 3">CBK3Z-3</strain>
    </source>
</reference>
<comment type="caution">
    <text evidence="2">The sequence shown here is derived from an EMBL/GenBank/DDBJ whole genome shotgun (WGS) entry which is preliminary data.</text>
</comment>
<evidence type="ECO:0000256" key="1">
    <source>
        <dbReference type="SAM" id="MobiDB-lite"/>
    </source>
</evidence>
<keyword evidence="3" id="KW-1185">Reference proteome</keyword>
<dbReference type="RefSeq" id="WP_219237065.1">
    <property type="nucleotide sequence ID" value="NZ_JAHWZX010000002.1"/>
</dbReference>
<name>A0ABS6XIE5_9SPHN</name>
<evidence type="ECO:0008006" key="4">
    <source>
        <dbReference type="Google" id="ProtNLM"/>
    </source>
</evidence>
<evidence type="ECO:0000313" key="2">
    <source>
        <dbReference type="EMBL" id="MBW4329973.1"/>
    </source>
</evidence>
<feature type="region of interest" description="Disordered" evidence="1">
    <location>
        <begin position="57"/>
        <end position="144"/>
    </location>
</feature>
<dbReference type="EMBL" id="JAHWZX010000002">
    <property type="protein sequence ID" value="MBW4329973.1"/>
    <property type="molecule type" value="Genomic_DNA"/>
</dbReference>
<accession>A0ABS6XIE5</accession>
<dbReference type="Proteomes" id="UP001197214">
    <property type="component" value="Unassembled WGS sequence"/>
</dbReference>
<organism evidence="2 3">
    <name type="scientific">Stakelama flava</name>
    <dbReference type="NCBI Taxonomy" id="2860338"/>
    <lineage>
        <taxon>Bacteria</taxon>
        <taxon>Pseudomonadati</taxon>
        <taxon>Pseudomonadota</taxon>
        <taxon>Alphaproteobacteria</taxon>
        <taxon>Sphingomonadales</taxon>
        <taxon>Sphingomonadaceae</taxon>
        <taxon>Stakelama</taxon>
    </lineage>
</organism>